<evidence type="ECO:0000256" key="18">
    <source>
        <dbReference type="ARBA" id="ARBA00065993"/>
    </source>
</evidence>
<dbReference type="InterPro" id="IPR010335">
    <property type="entry name" value="Mesothelin"/>
</dbReference>
<keyword evidence="9" id="KW-0165">Cleavage on pair of basic residues</keyword>
<comment type="subunit">
    <text evidence="18">Interacts with MUC16.</text>
</comment>
<dbReference type="GO" id="GO:0005576">
    <property type="term" value="C:extracellular region"/>
    <property type="evidence" value="ECO:0007669"/>
    <property type="project" value="UniProtKB-SubCell"/>
</dbReference>
<keyword evidence="16" id="KW-0449">Lipoprotein</keyword>
<comment type="caution">
    <text evidence="22">The sequence shown here is derived from an EMBL/GenBank/DDBJ whole genome shotgun (WGS) entry which is preliminary data.</text>
</comment>
<dbReference type="Gene3D" id="1.20.970.40">
    <property type="match status" value="1"/>
</dbReference>
<evidence type="ECO:0000256" key="2">
    <source>
        <dbReference type="ARBA" id="ARBA00004609"/>
    </source>
</evidence>
<keyword evidence="15" id="KW-0325">Glycoprotein</keyword>
<dbReference type="EMBL" id="JAGFMF010012160">
    <property type="protein sequence ID" value="KAG8506352.1"/>
    <property type="molecule type" value="Genomic_DNA"/>
</dbReference>
<keyword evidence="23" id="KW-1185">Reference proteome</keyword>
<keyword evidence="13" id="KW-0472">Membrane</keyword>
<evidence type="ECO:0000256" key="9">
    <source>
        <dbReference type="ARBA" id="ARBA00022685"/>
    </source>
</evidence>
<dbReference type="InterPro" id="IPR026664">
    <property type="entry name" value="Stereocilin-rel"/>
</dbReference>
<dbReference type="AlphaFoldDB" id="A0A8J5ZU67"/>
<evidence type="ECO:0000313" key="22">
    <source>
        <dbReference type="EMBL" id="KAG8506352.1"/>
    </source>
</evidence>
<accession>A0A8J5ZU67</accession>
<evidence type="ECO:0000256" key="15">
    <source>
        <dbReference type="ARBA" id="ARBA00023180"/>
    </source>
</evidence>
<evidence type="ECO:0000256" key="17">
    <source>
        <dbReference type="ARBA" id="ARBA00058732"/>
    </source>
</evidence>
<dbReference type="GO" id="GO:0009986">
    <property type="term" value="C:cell surface"/>
    <property type="evidence" value="ECO:0007669"/>
    <property type="project" value="TreeGrafter"/>
</dbReference>
<evidence type="ECO:0000256" key="3">
    <source>
        <dbReference type="ARBA" id="ARBA00004613"/>
    </source>
</evidence>
<dbReference type="FunFam" id="1.20.970.40:FF:000001">
    <property type="entry name" value="Mesothelin"/>
    <property type="match status" value="1"/>
</dbReference>
<reference evidence="22" key="1">
    <citation type="journal article" date="2021" name="Evol. Appl.">
        <title>The genome of the Pyrenean desman and the effects of bottlenecks and inbreeding on the genomic landscape of an endangered species.</title>
        <authorList>
            <person name="Escoda L."/>
            <person name="Castresana J."/>
        </authorList>
    </citation>
    <scope>NUCLEOTIDE SEQUENCE</scope>
    <source>
        <strain evidence="22">IBE-C5619</strain>
    </source>
</reference>
<dbReference type="Pfam" id="PF06060">
    <property type="entry name" value="Mesothelin"/>
    <property type="match status" value="1"/>
</dbReference>
<keyword evidence="10 21" id="KW-0732">Signal</keyword>
<name>A0A8J5ZU67_GALPY</name>
<gene>
    <name evidence="22" type="ORF">J0S82_010269</name>
</gene>
<organism evidence="22 23">
    <name type="scientific">Galemys pyrenaicus</name>
    <name type="common">Iberian desman</name>
    <name type="synonym">Pyrenean desman</name>
    <dbReference type="NCBI Taxonomy" id="202257"/>
    <lineage>
        <taxon>Eukaryota</taxon>
        <taxon>Metazoa</taxon>
        <taxon>Chordata</taxon>
        <taxon>Craniata</taxon>
        <taxon>Vertebrata</taxon>
        <taxon>Euteleostomi</taxon>
        <taxon>Mammalia</taxon>
        <taxon>Eutheria</taxon>
        <taxon>Laurasiatheria</taxon>
        <taxon>Eulipotyphla</taxon>
        <taxon>Talpidae</taxon>
        <taxon>Galemys</taxon>
    </lineage>
</organism>
<dbReference type="OrthoDB" id="9329195at2759"/>
<dbReference type="GO" id="GO:0005886">
    <property type="term" value="C:plasma membrane"/>
    <property type="evidence" value="ECO:0007669"/>
    <property type="project" value="UniProtKB-SubCell"/>
</dbReference>
<evidence type="ECO:0000256" key="19">
    <source>
        <dbReference type="ARBA" id="ARBA00068881"/>
    </source>
</evidence>
<evidence type="ECO:0000256" key="1">
    <source>
        <dbReference type="ARBA" id="ARBA00004555"/>
    </source>
</evidence>
<evidence type="ECO:0000256" key="21">
    <source>
        <dbReference type="SAM" id="SignalP"/>
    </source>
</evidence>
<feature type="signal peptide" evidence="21">
    <location>
        <begin position="1"/>
        <end position="18"/>
    </location>
</feature>
<protein>
    <recommendedName>
        <fullName evidence="19">Mesothelin</fullName>
    </recommendedName>
    <alternativeName>
        <fullName evidence="20">Pre-pro-megakaryocyte-potentiating factor</fullName>
    </alternativeName>
</protein>
<evidence type="ECO:0000256" key="12">
    <source>
        <dbReference type="ARBA" id="ARBA00023034"/>
    </source>
</evidence>
<evidence type="ECO:0000256" key="11">
    <source>
        <dbReference type="ARBA" id="ARBA00022889"/>
    </source>
</evidence>
<evidence type="ECO:0000256" key="5">
    <source>
        <dbReference type="ARBA" id="ARBA00022475"/>
    </source>
</evidence>
<comment type="function">
    <text evidence="17">Membrane-anchored forms may play a role in cellular adhesion.</text>
</comment>
<comment type="similarity">
    <text evidence="4">Belongs to the mesothelin family.</text>
</comment>
<dbReference type="PANTHER" id="PTHR23412:SF6">
    <property type="entry name" value="MESOTHELIN"/>
    <property type="match status" value="1"/>
</dbReference>
<keyword evidence="14" id="KW-1015">Disulfide bond</keyword>
<evidence type="ECO:0000256" key="8">
    <source>
        <dbReference type="ARBA" id="ARBA00022622"/>
    </source>
</evidence>
<feature type="chain" id="PRO_5035264551" description="Mesothelin" evidence="21">
    <location>
        <begin position="19"/>
        <end position="377"/>
    </location>
</feature>
<dbReference type="GO" id="GO:0005794">
    <property type="term" value="C:Golgi apparatus"/>
    <property type="evidence" value="ECO:0007669"/>
    <property type="project" value="UniProtKB-SubCell"/>
</dbReference>
<keyword evidence="6" id="KW-0964">Secreted</keyword>
<dbReference type="Proteomes" id="UP000700334">
    <property type="component" value="Unassembled WGS sequence"/>
</dbReference>
<evidence type="ECO:0000256" key="20">
    <source>
        <dbReference type="ARBA" id="ARBA00081905"/>
    </source>
</evidence>
<proteinExistence type="inferred from homology"/>
<evidence type="ECO:0000256" key="13">
    <source>
        <dbReference type="ARBA" id="ARBA00023136"/>
    </source>
</evidence>
<dbReference type="GO" id="GO:0007160">
    <property type="term" value="P:cell-matrix adhesion"/>
    <property type="evidence" value="ECO:0007669"/>
    <property type="project" value="TreeGrafter"/>
</dbReference>
<evidence type="ECO:0000256" key="14">
    <source>
        <dbReference type="ARBA" id="ARBA00023157"/>
    </source>
</evidence>
<evidence type="ECO:0000256" key="4">
    <source>
        <dbReference type="ARBA" id="ARBA00011016"/>
    </source>
</evidence>
<evidence type="ECO:0000256" key="7">
    <source>
        <dbReference type="ARBA" id="ARBA00022553"/>
    </source>
</evidence>
<evidence type="ECO:0000256" key="16">
    <source>
        <dbReference type="ARBA" id="ARBA00023288"/>
    </source>
</evidence>
<comment type="subcellular location">
    <subcellularLocation>
        <location evidence="2">Cell membrane</location>
        <topology evidence="2">Lipid-anchor</topology>
        <topology evidence="2">GPI-anchor</topology>
    </subcellularLocation>
    <subcellularLocation>
        <location evidence="1">Golgi apparatus</location>
    </subcellularLocation>
    <subcellularLocation>
        <location evidence="3">Secreted</location>
    </subcellularLocation>
</comment>
<evidence type="ECO:0000256" key="10">
    <source>
        <dbReference type="ARBA" id="ARBA00022729"/>
    </source>
</evidence>
<keyword evidence="11" id="KW-0130">Cell adhesion</keyword>
<evidence type="ECO:0000256" key="6">
    <source>
        <dbReference type="ARBA" id="ARBA00022525"/>
    </source>
</evidence>
<sequence length="377" mass="41531">MAGDLRGLLLLLLRLGWALPWEALPRETQAGDHGLDAAALSWQQPELPSVLPSARWLWDPERKACPPGRKPAVVDEILVLYEEWELEACVDAALVDAQMDRVNLMPFTYQQLHVLKRKLDELYPQGYPETLARRLGGFFLEVTPKDVHKWNVTSLETVTSLLRASAGRRADAQVAALIDRYVAGGGQLDHTALAALRPAYLCALSPQQLGSVPLSVLWAVQPADLDACGPLQMDALYRVARTALGNLSRPEYLWRIRPYLGGAPLEDLRALTGQNLTLDVAAFKKLRVEVVQSLTVSEVQKLLGPNVLGLKAEERNSPVRDWLLLQPQGHLDRLGLGLLGGIPNGYLVLDLLRQGAPTSLGPDLRSWRPPSCSWLGS</sequence>
<keyword evidence="5" id="KW-1003">Cell membrane</keyword>
<keyword evidence="8" id="KW-0336">GPI-anchor</keyword>
<dbReference type="PANTHER" id="PTHR23412">
    <property type="entry name" value="STEREOCILIN RELATED"/>
    <property type="match status" value="1"/>
</dbReference>
<dbReference type="GO" id="GO:0098552">
    <property type="term" value="C:side of membrane"/>
    <property type="evidence" value="ECO:0007669"/>
    <property type="project" value="UniProtKB-KW"/>
</dbReference>
<evidence type="ECO:0000313" key="23">
    <source>
        <dbReference type="Proteomes" id="UP000700334"/>
    </source>
</evidence>
<keyword evidence="7" id="KW-0597">Phosphoprotein</keyword>
<keyword evidence="12" id="KW-0333">Golgi apparatus</keyword>